<name>A0A0D1L2Q5_BACIU</name>
<dbReference type="InterPro" id="IPR024559">
    <property type="entry name" value="DUF3846"/>
</dbReference>
<evidence type="ECO:0000313" key="2">
    <source>
        <dbReference type="EMBL" id="KIU09841.1"/>
    </source>
</evidence>
<dbReference type="PATRIC" id="fig|1423.173.peg.3691"/>
<comment type="caution">
    <text evidence="2">The sequence shown here is derived from an EMBL/GenBank/DDBJ whole genome shotgun (WGS) entry which is preliminary data.</text>
</comment>
<dbReference type="Pfam" id="PF12957">
    <property type="entry name" value="DUF3846"/>
    <property type="match status" value="1"/>
</dbReference>
<evidence type="ECO:0000259" key="1">
    <source>
        <dbReference type="Pfam" id="PF12957"/>
    </source>
</evidence>
<sequence length="109" mass="12691">MKKAILVNHQNNRIIELPSTLQERQKLVGADFLNVLRLSNNIDIWYDDEGANKQLDYLSEITEPNGDKHVLFGNYFVTSVNDEGETIGLSEEQIKYFSTFGYRVWKKHK</sequence>
<evidence type="ECO:0000313" key="3">
    <source>
        <dbReference type="Proteomes" id="UP000032247"/>
    </source>
</evidence>
<gene>
    <name evidence="2" type="ORF">SC09_contig10orf00012</name>
</gene>
<organism evidence="2 3">
    <name type="scientific">Bacillus subtilis</name>
    <dbReference type="NCBI Taxonomy" id="1423"/>
    <lineage>
        <taxon>Bacteria</taxon>
        <taxon>Bacillati</taxon>
        <taxon>Bacillota</taxon>
        <taxon>Bacilli</taxon>
        <taxon>Bacillales</taxon>
        <taxon>Bacillaceae</taxon>
        <taxon>Bacillus</taxon>
    </lineage>
</organism>
<dbReference type="AlphaFoldDB" id="A0A0D1L2Q5"/>
<protein>
    <recommendedName>
        <fullName evidence="1">DUF3846 domain-containing protein</fullName>
    </recommendedName>
</protein>
<dbReference type="Proteomes" id="UP000032247">
    <property type="component" value="Unassembled WGS sequence"/>
</dbReference>
<dbReference type="EMBL" id="JXBC01000007">
    <property type="protein sequence ID" value="KIU09841.1"/>
    <property type="molecule type" value="Genomic_DNA"/>
</dbReference>
<accession>A0A0D1L2Q5</accession>
<proteinExistence type="predicted"/>
<feature type="domain" description="DUF3846" evidence="1">
    <location>
        <begin position="4"/>
        <end position="98"/>
    </location>
</feature>
<reference evidence="2 3" key="1">
    <citation type="submission" date="2014-12" db="EMBL/GenBank/DDBJ databases">
        <title>Comparative genome analysis of Bacillus coagulans HM-08, Clostridium butyricum HM-68, Bacillus subtilis HM-66 and Bacillus licheniformis BL-09.</title>
        <authorList>
            <person name="Zhang H."/>
        </authorList>
    </citation>
    <scope>NUCLEOTIDE SEQUENCE [LARGE SCALE GENOMIC DNA]</scope>
    <source>
        <strain evidence="2 3">HM-66</strain>
    </source>
</reference>